<organism evidence="10 11">
    <name type="scientific">Nocardia lasii</name>
    <dbReference type="NCBI Taxonomy" id="1616107"/>
    <lineage>
        <taxon>Bacteria</taxon>
        <taxon>Bacillati</taxon>
        <taxon>Actinomycetota</taxon>
        <taxon>Actinomycetes</taxon>
        <taxon>Mycobacteriales</taxon>
        <taxon>Nocardiaceae</taxon>
        <taxon>Nocardia</taxon>
    </lineage>
</organism>
<keyword evidence="3" id="KW-1003">Cell membrane</keyword>
<sequence length="809" mass="85570">MFEFTRRRSRWVLGVFAALTVVLGALGATLFERVEGGGYSDPGSESSRALTVLREEFGQAPPNLVLLVETQTTVEDPESTAAATGLVANLRERDGVAEVASYWTTHQPALRSVDGKQGLIVASLLGSEREIDQRVAAIAEDLAGDRGVIQVRVGGYAMLMHETVEQSKTDIAKGELIAFPLTLIALMFVFGGLVAASLPLLVAAVTVITTMGVLWAVTLFTPLAVTAANVASLLGLGLAIDYSLLIVNRYRDELAEGRAPAGAVATTLRTAGRTVAFSALTVAVALAGLLFFPLPAIRSMGYAGIAVAALAALVALTVLPAALLLIGTRIDKGQLGWWFLRAPRPAPGEGFWHDLATAVMRKPIPIGLAVTAILLLLGAPFLGVKLGFPDERALPESLSSRQVTEIVARDFSMVDQHTLVAVLPESAYSAAGLDTIARRFSDLPDVRRVDTATGSYAQGGLLVEPTAANSRFRVDRAVYLSIVPATGDTDALTGLVEQVRAVPTPSELLVGGVAAAQVDSITAIEHRVPWALGFVVILMLIVLFALTGSVVLPVLAVILSALSLTATFGALVWIFQDGHLSGVLGFSVTGDLAATVPVMLFAVAFGLAMDYQVFLLARIREEYDRTGKNETAVALGLERVGRIVTAAAILISLVFLGFLASDITFMKAFGIGLPLAVLVDATLVRGVLLPAAMKLLGETSWYAPEFLHRLHDRWGLDEGRSRDRPVRDPLGVTRAEEIVVVDPLARAEAARAEAARAEAEGTQAEGTSTRDGKRTESARAEGARRKAEGPRATSAQTESARVEDTATAR</sequence>
<dbReference type="Gene3D" id="1.20.1640.10">
    <property type="entry name" value="Multidrug efflux transporter AcrB transmembrane domain"/>
    <property type="match status" value="2"/>
</dbReference>
<evidence type="ECO:0000256" key="2">
    <source>
        <dbReference type="ARBA" id="ARBA00010157"/>
    </source>
</evidence>
<reference evidence="11" key="1">
    <citation type="journal article" date="2019" name="Int. J. Syst. Evol. Microbiol.">
        <title>The Global Catalogue of Microorganisms (GCM) 10K type strain sequencing project: providing services to taxonomists for standard genome sequencing and annotation.</title>
        <authorList>
            <consortium name="The Broad Institute Genomics Platform"/>
            <consortium name="The Broad Institute Genome Sequencing Center for Infectious Disease"/>
            <person name="Wu L."/>
            <person name="Ma J."/>
        </authorList>
    </citation>
    <scope>NUCLEOTIDE SEQUENCE [LARGE SCALE GENOMIC DNA]</scope>
    <source>
        <strain evidence="11">CCUG 36956</strain>
    </source>
</reference>
<gene>
    <name evidence="10" type="ORF">ACFP3H_14860</name>
</gene>
<feature type="transmembrane region" description="Helical" evidence="8">
    <location>
        <begin position="528"/>
        <end position="547"/>
    </location>
</feature>
<comment type="similarity">
    <text evidence="2">Belongs to the resistance-nodulation-cell division (RND) (TC 2.A.6) family. MmpL subfamily.</text>
</comment>
<dbReference type="SUPFAM" id="SSF82866">
    <property type="entry name" value="Multidrug efflux transporter AcrB transmembrane domain"/>
    <property type="match status" value="2"/>
</dbReference>
<feature type="compositionally biased region" description="Basic and acidic residues" evidence="7">
    <location>
        <begin position="768"/>
        <end position="789"/>
    </location>
</feature>
<keyword evidence="4 8" id="KW-0812">Transmembrane</keyword>
<dbReference type="EMBL" id="JBHSQN010000010">
    <property type="protein sequence ID" value="MFC6012339.1"/>
    <property type="molecule type" value="Genomic_DNA"/>
</dbReference>
<dbReference type="InterPro" id="IPR004869">
    <property type="entry name" value="MMPL_dom"/>
</dbReference>
<dbReference type="PANTHER" id="PTHR33406:SF11">
    <property type="entry name" value="MEMBRANE PROTEIN SCO6666-RELATED"/>
    <property type="match status" value="1"/>
</dbReference>
<dbReference type="PANTHER" id="PTHR33406">
    <property type="entry name" value="MEMBRANE PROTEIN MJ1562-RELATED"/>
    <property type="match status" value="1"/>
</dbReference>
<dbReference type="RefSeq" id="WP_378605726.1">
    <property type="nucleotide sequence ID" value="NZ_JBHSQN010000010.1"/>
</dbReference>
<dbReference type="InterPro" id="IPR000731">
    <property type="entry name" value="SSD"/>
</dbReference>
<evidence type="ECO:0000313" key="10">
    <source>
        <dbReference type="EMBL" id="MFC6012339.1"/>
    </source>
</evidence>
<name>A0ABW1JUC9_9NOCA</name>
<feature type="transmembrane region" description="Helical" evidence="8">
    <location>
        <begin position="300"/>
        <end position="326"/>
    </location>
</feature>
<dbReference type="PROSITE" id="PS50156">
    <property type="entry name" value="SSD"/>
    <property type="match status" value="1"/>
</dbReference>
<dbReference type="InterPro" id="IPR050545">
    <property type="entry name" value="Mycobact_MmpL"/>
</dbReference>
<feature type="transmembrane region" description="Helical" evidence="8">
    <location>
        <begin position="596"/>
        <end position="619"/>
    </location>
</feature>
<feature type="transmembrane region" description="Helical" evidence="8">
    <location>
        <begin position="200"/>
        <end position="220"/>
    </location>
</feature>
<evidence type="ECO:0000256" key="8">
    <source>
        <dbReference type="SAM" id="Phobius"/>
    </source>
</evidence>
<protein>
    <submittedName>
        <fullName evidence="10">MMPL family transporter</fullName>
    </submittedName>
</protein>
<accession>A0ABW1JUC9</accession>
<feature type="transmembrane region" description="Helical" evidence="8">
    <location>
        <begin position="176"/>
        <end position="195"/>
    </location>
</feature>
<evidence type="ECO:0000256" key="3">
    <source>
        <dbReference type="ARBA" id="ARBA00022475"/>
    </source>
</evidence>
<comment type="subcellular location">
    <subcellularLocation>
        <location evidence="1">Cell membrane</location>
        <topology evidence="1">Multi-pass membrane protein</topology>
    </subcellularLocation>
</comment>
<evidence type="ECO:0000256" key="4">
    <source>
        <dbReference type="ARBA" id="ARBA00022692"/>
    </source>
</evidence>
<feature type="transmembrane region" description="Helical" evidence="8">
    <location>
        <begin position="275"/>
        <end position="294"/>
    </location>
</feature>
<proteinExistence type="inferred from homology"/>
<evidence type="ECO:0000256" key="6">
    <source>
        <dbReference type="ARBA" id="ARBA00023136"/>
    </source>
</evidence>
<feature type="transmembrane region" description="Helical" evidence="8">
    <location>
        <begin position="640"/>
        <end position="659"/>
    </location>
</feature>
<comment type="caution">
    <text evidence="10">The sequence shown here is derived from an EMBL/GenBank/DDBJ whole genome shotgun (WGS) entry which is preliminary data.</text>
</comment>
<evidence type="ECO:0000256" key="5">
    <source>
        <dbReference type="ARBA" id="ARBA00022989"/>
    </source>
</evidence>
<feature type="region of interest" description="Disordered" evidence="7">
    <location>
        <begin position="752"/>
        <end position="809"/>
    </location>
</feature>
<keyword evidence="11" id="KW-1185">Reference proteome</keyword>
<feature type="transmembrane region" description="Helical" evidence="8">
    <location>
        <begin position="554"/>
        <end position="576"/>
    </location>
</feature>
<feature type="domain" description="SSD" evidence="9">
    <location>
        <begin position="200"/>
        <end position="325"/>
    </location>
</feature>
<evidence type="ECO:0000256" key="7">
    <source>
        <dbReference type="SAM" id="MobiDB-lite"/>
    </source>
</evidence>
<evidence type="ECO:0000256" key="1">
    <source>
        <dbReference type="ARBA" id="ARBA00004651"/>
    </source>
</evidence>
<evidence type="ECO:0000259" key="9">
    <source>
        <dbReference type="PROSITE" id="PS50156"/>
    </source>
</evidence>
<feature type="transmembrane region" description="Helical" evidence="8">
    <location>
        <begin position="226"/>
        <end position="247"/>
    </location>
</feature>
<dbReference type="Pfam" id="PF03176">
    <property type="entry name" value="MMPL"/>
    <property type="match status" value="2"/>
</dbReference>
<feature type="compositionally biased region" description="Basic and acidic residues" evidence="7">
    <location>
        <begin position="800"/>
        <end position="809"/>
    </location>
</feature>
<feature type="transmembrane region" description="Helical" evidence="8">
    <location>
        <begin position="366"/>
        <end position="388"/>
    </location>
</feature>
<evidence type="ECO:0000313" key="11">
    <source>
        <dbReference type="Proteomes" id="UP001596223"/>
    </source>
</evidence>
<keyword evidence="5 8" id="KW-1133">Transmembrane helix</keyword>
<keyword evidence="6 8" id="KW-0472">Membrane</keyword>
<dbReference type="Proteomes" id="UP001596223">
    <property type="component" value="Unassembled WGS sequence"/>
</dbReference>